<feature type="region of interest" description="Disordered" evidence="1">
    <location>
        <begin position="69"/>
        <end position="91"/>
    </location>
</feature>
<evidence type="ECO:0000256" key="1">
    <source>
        <dbReference type="SAM" id="MobiDB-lite"/>
    </source>
</evidence>
<feature type="compositionally biased region" description="Basic and acidic residues" evidence="1">
    <location>
        <begin position="80"/>
        <end position="91"/>
    </location>
</feature>
<dbReference type="EMBL" id="CDMZ01004645">
    <property type="protein sequence ID" value="CEM50372.1"/>
    <property type="molecule type" value="Genomic_DNA"/>
</dbReference>
<name>A0A0G4I0I3_9ALVE</name>
<organism evidence="2">
    <name type="scientific">Chromera velia CCMP2878</name>
    <dbReference type="NCBI Taxonomy" id="1169474"/>
    <lineage>
        <taxon>Eukaryota</taxon>
        <taxon>Sar</taxon>
        <taxon>Alveolata</taxon>
        <taxon>Colpodellida</taxon>
        <taxon>Chromeraceae</taxon>
        <taxon>Chromera</taxon>
    </lineage>
</organism>
<gene>
    <name evidence="2" type="ORF">Cvel_1625</name>
</gene>
<evidence type="ECO:0000313" key="2">
    <source>
        <dbReference type="EMBL" id="CEM50372.1"/>
    </source>
</evidence>
<proteinExistence type="predicted"/>
<dbReference type="AlphaFoldDB" id="A0A0G4I0I3"/>
<accession>A0A0G4I0I3</accession>
<sequence length="91" mass="9031">MLLSITTSLGCFADSFSSSHRGENLSGADSEADVQQADRTAALATAYQALAAYGYPHAAAVAATAAVTESDGNAQAATDGDLHAAPEGDGL</sequence>
<reference evidence="2" key="1">
    <citation type="submission" date="2014-11" db="EMBL/GenBank/DDBJ databases">
        <authorList>
            <person name="Otto D Thomas"/>
            <person name="Naeem Raeece"/>
        </authorList>
    </citation>
    <scope>NUCLEOTIDE SEQUENCE</scope>
</reference>
<protein>
    <submittedName>
        <fullName evidence="2">Uncharacterized protein</fullName>
    </submittedName>
</protein>
<dbReference type="VEuPathDB" id="CryptoDB:Cvel_1625"/>